<organism evidence="1 3">
    <name type="scientific">Rhizophagus clarus</name>
    <dbReference type="NCBI Taxonomy" id="94130"/>
    <lineage>
        <taxon>Eukaryota</taxon>
        <taxon>Fungi</taxon>
        <taxon>Fungi incertae sedis</taxon>
        <taxon>Mucoromycota</taxon>
        <taxon>Glomeromycotina</taxon>
        <taxon>Glomeromycetes</taxon>
        <taxon>Glomerales</taxon>
        <taxon>Glomeraceae</taxon>
        <taxon>Rhizophagus</taxon>
    </lineage>
</organism>
<dbReference type="AlphaFoldDB" id="A0A2Z6SEF4"/>
<protein>
    <submittedName>
        <fullName evidence="1">Uncharacterized protein</fullName>
    </submittedName>
</protein>
<gene>
    <name evidence="2" type="ORF">RCL2_001641600</name>
    <name evidence="1" type="ORF">RclHR1_00510030</name>
</gene>
<evidence type="ECO:0000313" key="2">
    <source>
        <dbReference type="EMBL" id="GES89521.1"/>
    </source>
</evidence>
<reference evidence="2" key="2">
    <citation type="submission" date="2019-10" db="EMBL/GenBank/DDBJ databases">
        <title>Conservation and host-specific expression of non-tandemly repeated heterogenous ribosome RNA gene in arbuscular mycorrhizal fungi.</title>
        <authorList>
            <person name="Maeda T."/>
            <person name="Kobayashi Y."/>
            <person name="Nakagawa T."/>
            <person name="Ezawa T."/>
            <person name="Yamaguchi K."/>
            <person name="Bino T."/>
            <person name="Nishimoto Y."/>
            <person name="Shigenobu S."/>
            <person name="Kawaguchi M."/>
        </authorList>
    </citation>
    <scope>NUCLEOTIDE SEQUENCE</scope>
    <source>
        <strain evidence="2">HR1</strain>
    </source>
</reference>
<dbReference type="Proteomes" id="UP000247702">
    <property type="component" value="Unassembled WGS sequence"/>
</dbReference>
<evidence type="ECO:0000313" key="3">
    <source>
        <dbReference type="Proteomes" id="UP000247702"/>
    </source>
</evidence>
<dbReference type="Proteomes" id="UP000615446">
    <property type="component" value="Unassembled WGS sequence"/>
</dbReference>
<keyword evidence="3" id="KW-1185">Reference proteome</keyword>
<comment type="caution">
    <text evidence="1">The sequence shown here is derived from an EMBL/GenBank/DDBJ whole genome shotgun (WGS) entry which is preliminary data.</text>
</comment>
<sequence length="119" mass="13772">MGILSLNFEFCQELKSYNIQHPDIENLGDLIHQSDMSINIDKIDKDLKELLDDNNESNATPLYNNTPLPVMLLIKFQKRNAKKKACKEKKKMLQLQTPFGLNEQIVFTFNAESFEYTSS</sequence>
<name>A0A2Z6SEF4_9GLOM</name>
<reference evidence="1 3" key="1">
    <citation type="submission" date="2017-11" db="EMBL/GenBank/DDBJ databases">
        <title>The genome of Rhizophagus clarus HR1 reveals common genetic basis of auxotrophy among arbuscular mycorrhizal fungi.</title>
        <authorList>
            <person name="Kobayashi Y."/>
        </authorList>
    </citation>
    <scope>NUCLEOTIDE SEQUENCE [LARGE SCALE GENOMIC DNA]</scope>
    <source>
        <strain evidence="1 3">HR1</strain>
    </source>
</reference>
<dbReference type="EMBL" id="BLAL01000187">
    <property type="protein sequence ID" value="GES89521.1"/>
    <property type="molecule type" value="Genomic_DNA"/>
</dbReference>
<accession>A0A2Z6SEF4</accession>
<evidence type="ECO:0000313" key="1">
    <source>
        <dbReference type="EMBL" id="GBC03399.1"/>
    </source>
</evidence>
<dbReference type="EMBL" id="BEXD01003882">
    <property type="protein sequence ID" value="GBC03399.1"/>
    <property type="molecule type" value="Genomic_DNA"/>
</dbReference>
<proteinExistence type="predicted"/>